<evidence type="ECO:0000259" key="1">
    <source>
        <dbReference type="Pfam" id="PF01968"/>
    </source>
</evidence>
<dbReference type="InterPro" id="IPR043129">
    <property type="entry name" value="ATPase_NBD"/>
</dbReference>
<dbReference type="AlphaFoldDB" id="A0A1F6CJ31"/>
<dbReference type="GO" id="GO:0017168">
    <property type="term" value="F:5-oxoprolinase (ATP-hydrolyzing) activity"/>
    <property type="evidence" value="ECO:0007669"/>
    <property type="project" value="TreeGrafter"/>
</dbReference>
<accession>A0A1F6CJ31</accession>
<dbReference type="Pfam" id="PF05378">
    <property type="entry name" value="Hydant_A_N"/>
    <property type="match status" value="1"/>
</dbReference>
<name>A0A1F6CJ31_HANXR</name>
<dbReference type="InterPro" id="IPR045079">
    <property type="entry name" value="Oxoprolinase-like"/>
</dbReference>
<dbReference type="Pfam" id="PF01968">
    <property type="entry name" value="Hydantoinase_A"/>
    <property type="match status" value="1"/>
</dbReference>
<feature type="domain" description="Acetophenone carboxylase-like C-terminal" evidence="3">
    <location>
        <begin position="521"/>
        <end position="698"/>
    </location>
</feature>
<dbReference type="GO" id="GO:0006749">
    <property type="term" value="P:glutathione metabolic process"/>
    <property type="evidence" value="ECO:0007669"/>
    <property type="project" value="TreeGrafter"/>
</dbReference>
<evidence type="ECO:0008006" key="6">
    <source>
        <dbReference type="Google" id="ProtNLM"/>
    </source>
</evidence>
<dbReference type="PANTHER" id="PTHR11365:SF23">
    <property type="entry name" value="HYPOTHETICAL 5-OXOPROLINASE (EUROFUNG)-RELATED"/>
    <property type="match status" value="1"/>
</dbReference>
<dbReference type="InterPro" id="IPR002821">
    <property type="entry name" value="Hydantoinase_A"/>
</dbReference>
<comment type="caution">
    <text evidence="4">The sequence shown here is derived from an EMBL/GenBank/DDBJ whole genome shotgun (WGS) entry which is preliminary data.</text>
</comment>
<dbReference type="Pfam" id="PF19278">
    <property type="entry name" value="Hydant_A_C"/>
    <property type="match status" value="1"/>
</dbReference>
<dbReference type="Gene3D" id="3.30.420.40">
    <property type="match status" value="1"/>
</dbReference>
<dbReference type="GO" id="GO:0005829">
    <property type="term" value="C:cytosol"/>
    <property type="evidence" value="ECO:0007669"/>
    <property type="project" value="TreeGrafter"/>
</dbReference>
<feature type="domain" description="Hydantoinase A/oxoprolinase" evidence="1">
    <location>
        <begin position="207"/>
        <end position="506"/>
    </location>
</feature>
<sequence length="708" mass="75641">MNARSNPIRIGADVGGTFTDVVVIDAQGGVWTHKVPSTPPDFEQAVLQAVSRLLRSCGASGRDVTEVAHGTTVATNAVLERRGARTALVTTKGFRDVLELRRIRAPQMYDLFFEKPPPLVERYLRFELTERISASGEVLAPVQEAELWGLKGRLEKEGVESVAVCLLHAYAFPQHEVVVGDFLRRRLPHLQVSLSCEVLRERKEYERTATTAVNAYVRPVMQRYLSALRGGLKGMGIEAPLLIVQSAGGLTPEEDAAVRPVFALESGPAAGVLAASFMARRAGIQNVVTLDIGGTTAKASMIEGGRLSYSPEYEVGASLSAGNRLVGGAGELIRAPSIDIAEVGAGGGSIAYLDRAGGLRVGPRSAGAFPGPACYGRGGTEPTVTDANVVLGYIRPGDLADGEVRIDPEAAARAVHDRIAAPLKMDLLRAAEGIHRIANARTMRALRAVSTERGRDPRDFVLMAFGGSGPIHAAGLAGELYIRRVVVPPLPGLFSALGLLCSGVEHHDARSCLLSGEALTGEALREVQEEMWRKMLAQFRAEGYGADQVTLSASADVRFQGQASEIRIGIGDQVSGVRNECLTPDTRHPTPDVRALCAAFEAEHERLYGHRSDPDNPVEVVAVRLVGRASTGGVEVAIRPAERPGEASRRACFGEETLDTPVAPRRALSEVVEGPLLVDEYDSTTVIPPGVRARLDEQGNIVMELQNA</sequence>
<feature type="domain" description="Hydantoinase/oxoprolinase N-terminal" evidence="2">
    <location>
        <begin position="9"/>
        <end position="185"/>
    </location>
</feature>
<dbReference type="Proteomes" id="UP000178606">
    <property type="component" value="Unassembled WGS sequence"/>
</dbReference>
<reference evidence="4 5" key="1">
    <citation type="journal article" date="2016" name="Nat. Commun.">
        <title>Thousands of microbial genomes shed light on interconnected biogeochemical processes in an aquifer system.</title>
        <authorList>
            <person name="Anantharaman K."/>
            <person name="Brown C.T."/>
            <person name="Hug L.A."/>
            <person name="Sharon I."/>
            <person name="Castelle C.J."/>
            <person name="Probst A.J."/>
            <person name="Thomas B.C."/>
            <person name="Singh A."/>
            <person name="Wilkins M.J."/>
            <person name="Karaoz U."/>
            <person name="Brodie E.L."/>
            <person name="Williams K.H."/>
            <person name="Hubbard S.S."/>
            <person name="Banfield J.F."/>
        </authorList>
    </citation>
    <scope>NUCLEOTIDE SEQUENCE [LARGE SCALE GENOMIC DNA]</scope>
    <source>
        <strain evidence="5">RIFCSPLOWO2_12_FULL_64_10</strain>
    </source>
</reference>
<dbReference type="PANTHER" id="PTHR11365">
    <property type="entry name" value="5-OXOPROLINASE RELATED"/>
    <property type="match status" value="1"/>
</dbReference>
<dbReference type="InterPro" id="IPR049517">
    <property type="entry name" value="ACX-like_C"/>
</dbReference>
<dbReference type="EMBL" id="MFKF01000240">
    <property type="protein sequence ID" value="OGG48990.1"/>
    <property type="molecule type" value="Genomic_DNA"/>
</dbReference>
<protein>
    <recommendedName>
        <fullName evidence="6">Hydantoinase</fullName>
    </recommendedName>
</protein>
<dbReference type="SUPFAM" id="SSF53067">
    <property type="entry name" value="Actin-like ATPase domain"/>
    <property type="match status" value="1"/>
</dbReference>
<evidence type="ECO:0000259" key="2">
    <source>
        <dbReference type="Pfam" id="PF05378"/>
    </source>
</evidence>
<dbReference type="InterPro" id="IPR008040">
    <property type="entry name" value="Hydant_A_N"/>
</dbReference>
<gene>
    <name evidence="4" type="ORF">A3F84_14230</name>
</gene>
<evidence type="ECO:0000313" key="5">
    <source>
        <dbReference type="Proteomes" id="UP000178606"/>
    </source>
</evidence>
<evidence type="ECO:0000313" key="4">
    <source>
        <dbReference type="EMBL" id="OGG48990.1"/>
    </source>
</evidence>
<proteinExistence type="predicted"/>
<organism evidence="4 5">
    <name type="scientific">Handelsmanbacteria sp. (strain RIFCSPLOWO2_12_FULL_64_10)</name>
    <dbReference type="NCBI Taxonomy" id="1817868"/>
    <lineage>
        <taxon>Bacteria</taxon>
        <taxon>Candidatus Handelsmaniibacteriota</taxon>
    </lineage>
</organism>
<evidence type="ECO:0000259" key="3">
    <source>
        <dbReference type="Pfam" id="PF19278"/>
    </source>
</evidence>